<dbReference type="AlphaFoldDB" id="A0A4Z1I8P4"/>
<sequence>MPIDPSPAPTTDCVLAGALHSTPITKCTKLTGQSRAPFAGASAKVGQTEGAVEGAASGPSS</sequence>
<evidence type="ECO:0000313" key="1">
    <source>
        <dbReference type="EMBL" id="TGO57959.1"/>
    </source>
</evidence>
<dbReference type="EMBL" id="PQXN01000060">
    <property type="protein sequence ID" value="TGO57959.1"/>
    <property type="molecule type" value="Genomic_DNA"/>
</dbReference>
<name>A0A4Z1I8P4_9HELO</name>
<protein>
    <submittedName>
        <fullName evidence="1">Uncharacterized protein</fullName>
    </submittedName>
</protein>
<evidence type="ECO:0000313" key="2">
    <source>
        <dbReference type="Proteomes" id="UP000297527"/>
    </source>
</evidence>
<gene>
    <name evidence="1" type="ORF">BCON_0060g00330</name>
</gene>
<dbReference type="Proteomes" id="UP000297527">
    <property type="component" value="Unassembled WGS sequence"/>
</dbReference>
<reference evidence="1 2" key="1">
    <citation type="submission" date="2017-12" db="EMBL/GenBank/DDBJ databases">
        <title>Comparative genomics of Botrytis spp.</title>
        <authorList>
            <person name="Valero-Jimenez C.A."/>
            <person name="Tapia P."/>
            <person name="Veloso J."/>
            <person name="Silva-Moreno E."/>
            <person name="Staats M."/>
            <person name="Valdes J.H."/>
            <person name="Van Kan J.A.L."/>
        </authorList>
    </citation>
    <scope>NUCLEOTIDE SEQUENCE [LARGE SCALE GENOMIC DNA]</scope>
    <source>
        <strain evidence="1 2">MUCL11595</strain>
    </source>
</reference>
<proteinExistence type="predicted"/>
<keyword evidence="2" id="KW-1185">Reference proteome</keyword>
<organism evidence="1 2">
    <name type="scientific">Botryotinia convoluta</name>
    <dbReference type="NCBI Taxonomy" id="54673"/>
    <lineage>
        <taxon>Eukaryota</taxon>
        <taxon>Fungi</taxon>
        <taxon>Dikarya</taxon>
        <taxon>Ascomycota</taxon>
        <taxon>Pezizomycotina</taxon>
        <taxon>Leotiomycetes</taxon>
        <taxon>Helotiales</taxon>
        <taxon>Sclerotiniaceae</taxon>
        <taxon>Botryotinia</taxon>
    </lineage>
</organism>
<dbReference type="OrthoDB" id="10309594at2759"/>
<comment type="caution">
    <text evidence="1">The sequence shown here is derived from an EMBL/GenBank/DDBJ whole genome shotgun (WGS) entry which is preliminary data.</text>
</comment>
<accession>A0A4Z1I8P4</accession>